<feature type="compositionally biased region" description="Polar residues" evidence="1">
    <location>
        <begin position="106"/>
        <end position="121"/>
    </location>
</feature>
<accession>A0A5A7NZN8</accession>
<reference evidence="4" key="1">
    <citation type="journal article" date="2019" name="Curr. Biol.">
        <title>Genome Sequence of Striga asiatica Provides Insight into the Evolution of Plant Parasitism.</title>
        <authorList>
            <person name="Yoshida S."/>
            <person name="Kim S."/>
            <person name="Wafula E.K."/>
            <person name="Tanskanen J."/>
            <person name="Kim Y.M."/>
            <person name="Honaas L."/>
            <person name="Yang Z."/>
            <person name="Spallek T."/>
            <person name="Conn C.E."/>
            <person name="Ichihashi Y."/>
            <person name="Cheong K."/>
            <person name="Cui S."/>
            <person name="Der J.P."/>
            <person name="Gundlach H."/>
            <person name="Jiao Y."/>
            <person name="Hori C."/>
            <person name="Ishida J.K."/>
            <person name="Kasahara H."/>
            <person name="Kiba T."/>
            <person name="Kim M.S."/>
            <person name="Koo N."/>
            <person name="Laohavisit A."/>
            <person name="Lee Y.H."/>
            <person name="Lumba S."/>
            <person name="McCourt P."/>
            <person name="Mortimer J.C."/>
            <person name="Mutuku J.M."/>
            <person name="Nomura T."/>
            <person name="Sasaki-Sekimoto Y."/>
            <person name="Seto Y."/>
            <person name="Wang Y."/>
            <person name="Wakatake T."/>
            <person name="Sakakibara H."/>
            <person name="Demura T."/>
            <person name="Yamaguchi S."/>
            <person name="Yoneyama K."/>
            <person name="Manabe R.I."/>
            <person name="Nelson D.C."/>
            <person name="Schulman A.H."/>
            <person name="Timko M.P."/>
            <person name="dePamphilis C.W."/>
            <person name="Choi D."/>
            <person name="Shirasu K."/>
        </authorList>
    </citation>
    <scope>NUCLEOTIDE SEQUENCE [LARGE SCALE GENOMIC DNA]</scope>
    <source>
        <strain evidence="4">cv. UVA1</strain>
    </source>
</reference>
<dbReference type="AlphaFoldDB" id="A0A5A7NZN8"/>
<evidence type="ECO:0000313" key="4">
    <source>
        <dbReference type="Proteomes" id="UP000325081"/>
    </source>
</evidence>
<feature type="region of interest" description="Disordered" evidence="1">
    <location>
        <begin position="1"/>
        <end position="21"/>
    </location>
</feature>
<dbReference type="InterPro" id="IPR009719">
    <property type="entry name" value="GIP1_N"/>
</dbReference>
<feature type="region of interest" description="Disordered" evidence="1">
    <location>
        <begin position="299"/>
        <end position="322"/>
    </location>
</feature>
<evidence type="ECO:0000256" key="1">
    <source>
        <dbReference type="SAM" id="MobiDB-lite"/>
    </source>
</evidence>
<dbReference type="PANTHER" id="PTHR46445:SF3">
    <property type="entry name" value="RNA POLYMERASE II DEGRADATION FACTOR-LIKE PROTEIN (DUF1296)-RELATED"/>
    <property type="match status" value="1"/>
</dbReference>
<keyword evidence="4" id="KW-1185">Reference proteome</keyword>
<sequence>MSTSRGSGAGNGGVVQPIPAGSRKVVQSLKEIVNCPEAEIYAALKECNMDPNEAVNRLLAQDPFHEVKSKREKKKEGKDQPESRSRGANSNSSRGSKSGADRQYGRGSSAQYYTSDSSLHGKTTYKKENGSGPYSSSLSSVHGGSGNNRSRGPPGPSDDAYAESKGYLLGTSDGLPPVSQSAAGHQPAWVGTTGHMSMADIVRMGRPNKKGSDSHYASHHNIQDPFANESLHTDHAPKLNQSEVPSFQHVSTGDEWPSIEKPSAPDVIPVQEHPVDHELHLEASEVSYDNINHQYEAEQVREGEDDNFESSEGNDVGSVSGGASQLENELYKDMGQYKSDAHDFEHHEVEEVGVSVTSVNRNLQQLSVNKDDRGFPSEANAPSVVIPEHLQIQAAECSHLSFGSFGSAMEAAYPSRTETSVLEKSNLEEAQNETEESSGGQLDTRHSEYYVDDSLRNTPDDGLLHRNSAAMGSYDASSAPQLEELRPESVDIAHGNQFHFPSSSSGYTFDDEQRLNAAFNQTSSQMQSLAPFSNVMHAYTNSLPSTLLAANVHPTRESDLQYSPFSLTQSLAAKYGNSVSSIDASAISMSEALKTAGLQSSQPAPQTLSGNNIATGPPLPQQLAAVHPFSQPTLPLGPFANMIGYPFLPQSYTYVPSAFQQSFAGNSNYHQSLAAMLPQFKNSASVSSLPPQSAAVPSGYSGFGNNSTIPGNYSMNPAAAGGAPSGTSLSYDDVLSSQQYKDSSHLLSLQQNENSPMWLHGNSRTMPAVPASTYYNYQTQNQQPAGFRQVQQQSQNYGSPNYPNFYHSQAGISLEQQQQQQNPRDGSLGGSQGHPKQSQIWPNY</sequence>
<dbReference type="SUPFAM" id="SSF46934">
    <property type="entry name" value="UBA-like"/>
    <property type="match status" value="1"/>
</dbReference>
<feature type="region of interest" description="Disordered" evidence="1">
    <location>
        <begin position="246"/>
        <end position="267"/>
    </location>
</feature>
<feature type="compositionally biased region" description="Polar residues" evidence="1">
    <location>
        <begin position="789"/>
        <end position="824"/>
    </location>
</feature>
<evidence type="ECO:0000313" key="3">
    <source>
        <dbReference type="EMBL" id="GER26019.1"/>
    </source>
</evidence>
<dbReference type="OrthoDB" id="762072at2759"/>
<dbReference type="PANTHER" id="PTHR46445">
    <property type="entry name" value="RNA POLYMERASE II DEGRADATION FACTOR-LIKE PROTEIN (DUF1296)"/>
    <property type="match status" value="1"/>
</dbReference>
<feature type="compositionally biased region" description="Polar residues" evidence="1">
    <location>
        <begin position="834"/>
        <end position="844"/>
    </location>
</feature>
<feature type="domain" description="GBF-interacting protein 1 N-terminal" evidence="2">
    <location>
        <begin position="18"/>
        <end position="76"/>
    </location>
</feature>
<comment type="caution">
    <text evidence="3">The sequence shown here is derived from an EMBL/GenBank/DDBJ whole genome shotgun (WGS) entry which is preliminary data.</text>
</comment>
<protein>
    <recommendedName>
        <fullName evidence="2">GBF-interacting protein 1 N-terminal domain-containing protein</fullName>
    </recommendedName>
</protein>
<feature type="region of interest" description="Disordered" evidence="1">
    <location>
        <begin position="783"/>
        <end position="844"/>
    </location>
</feature>
<name>A0A5A7NZN8_STRAF</name>
<feature type="compositionally biased region" description="Low complexity" evidence="1">
    <location>
        <begin position="130"/>
        <end position="142"/>
    </location>
</feature>
<gene>
    <name evidence="3" type="ORF">STAS_01621</name>
</gene>
<dbReference type="Pfam" id="PF06972">
    <property type="entry name" value="GIP1_N"/>
    <property type="match status" value="1"/>
</dbReference>
<proteinExistence type="predicted"/>
<dbReference type="Proteomes" id="UP000325081">
    <property type="component" value="Unassembled WGS sequence"/>
</dbReference>
<dbReference type="EMBL" id="BKCP01000669">
    <property type="protein sequence ID" value="GER26019.1"/>
    <property type="molecule type" value="Genomic_DNA"/>
</dbReference>
<feature type="compositionally biased region" description="Low complexity" evidence="1">
    <location>
        <begin position="86"/>
        <end position="98"/>
    </location>
</feature>
<feature type="region of interest" description="Disordered" evidence="1">
    <location>
        <begin position="416"/>
        <end position="445"/>
    </location>
</feature>
<dbReference type="InterPro" id="IPR009060">
    <property type="entry name" value="UBA-like_sf"/>
</dbReference>
<evidence type="ECO:0000259" key="2">
    <source>
        <dbReference type="Pfam" id="PF06972"/>
    </source>
</evidence>
<organism evidence="3 4">
    <name type="scientific">Striga asiatica</name>
    <name type="common">Asiatic witchweed</name>
    <name type="synonym">Buchnera asiatica</name>
    <dbReference type="NCBI Taxonomy" id="4170"/>
    <lineage>
        <taxon>Eukaryota</taxon>
        <taxon>Viridiplantae</taxon>
        <taxon>Streptophyta</taxon>
        <taxon>Embryophyta</taxon>
        <taxon>Tracheophyta</taxon>
        <taxon>Spermatophyta</taxon>
        <taxon>Magnoliopsida</taxon>
        <taxon>eudicotyledons</taxon>
        <taxon>Gunneridae</taxon>
        <taxon>Pentapetalae</taxon>
        <taxon>asterids</taxon>
        <taxon>lamiids</taxon>
        <taxon>Lamiales</taxon>
        <taxon>Orobanchaceae</taxon>
        <taxon>Buchnereae</taxon>
        <taxon>Striga</taxon>
    </lineage>
</organism>
<feature type="compositionally biased region" description="Basic and acidic residues" evidence="1">
    <location>
        <begin position="63"/>
        <end position="85"/>
    </location>
</feature>
<feature type="region of interest" description="Disordered" evidence="1">
    <location>
        <begin position="58"/>
        <end position="191"/>
    </location>
</feature>